<evidence type="ECO:0000313" key="2">
    <source>
        <dbReference type="Proteomes" id="UP000279600"/>
    </source>
</evidence>
<accession>A0A3S9MVS2</accession>
<dbReference type="Gene3D" id="3.10.180.10">
    <property type="entry name" value="2,3-Dihydroxybiphenyl 1,2-Dioxygenase, domain 1"/>
    <property type="match status" value="1"/>
</dbReference>
<keyword evidence="2" id="KW-1185">Reference proteome</keyword>
<dbReference type="SUPFAM" id="SSF54593">
    <property type="entry name" value="Glyoxalase/Bleomycin resistance protein/Dihydroxybiphenyl dioxygenase"/>
    <property type="match status" value="1"/>
</dbReference>
<proteinExistence type="predicted"/>
<protein>
    <submittedName>
        <fullName evidence="1">Glyoxalase</fullName>
    </submittedName>
</protein>
<dbReference type="RefSeq" id="WP_126445533.1">
    <property type="nucleotide sequence ID" value="NZ_CP034549.1"/>
</dbReference>
<dbReference type="AlphaFoldDB" id="A0A3S9MVS2"/>
<reference evidence="1 2" key="1">
    <citation type="submission" date="2018-12" db="EMBL/GenBank/DDBJ databases">
        <title>Complete genome of Nonlabens sp. MJ115.</title>
        <authorList>
            <person name="Choi H.S."/>
            <person name="Jung J."/>
        </authorList>
    </citation>
    <scope>NUCLEOTIDE SEQUENCE [LARGE SCALE GENOMIC DNA]</scope>
    <source>
        <strain evidence="1 2">MJ115</strain>
    </source>
</reference>
<organism evidence="1 2">
    <name type="scientific">Nonlabens ponticola</name>
    <dbReference type="NCBI Taxonomy" id="2496866"/>
    <lineage>
        <taxon>Bacteria</taxon>
        <taxon>Pseudomonadati</taxon>
        <taxon>Bacteroidota</taxon>
        <taxon>Flavobacteriia</taxon>
        <taxon>Flavobacteriales</taxon>
        <taxon>Flavobacteriaceae</taxon>
        <taxon>Nonlabens</taxon>
    </lineage>
</organism>
<dbReference type="OrthoDB" id="674527at2"/>
<sequence>MKIKSVRPFIGSADFKTSKEFYLTLGFKELWSSYSMSYFDYNGFGFYLQDAYVKDWVDNTMLFLEVSDLEETHQGFKSLDLKEKFPKSKLSEIVKDDWGDEFFLHDPLGILWHIGTFKDNQ</sequence>
<dbReference type="EMBL" id="CP034549">
    <property type="protein sequence ID" value="AZQ43280.1"/>
    <property type="molecule type" value="Genomic_DNA"/>
</dbReference>
<dbReference type="InterPro" id="IPR029068">
    <property type="entry name" value="Glyas_Bleomycin-R_OHBP_Dase"/>
</dbReference>
<evidence type="ECO:0000313" key="1">
    <source>
        <dbReference type="EMBL" id="AZQ43280.1"/>
    </source>
</evidence>
<gene>
    <name evidence="1" type="ORF">EJ995_03155</name>
</gene>
<dbReference type="Proteomes" id="UP000279600">
    <property type="component" value="Chromosome"/>
</dbReference>
<name>A0A3S9MVS2_9FLAO</name>
<dbReference type="KEGG" id="noj:EJ995_03155"/>